<dbReference type="EMBL" id="LC009650">
    <property type="protein sequence ID" value="BAR73311.1"/>
    <property type="molecule type" value="Genomic_RNA"/>
</dbReference>
<proteinExistence type="predicted"/>
<organismHost>
    <name type="scientific">Homo sapiens</name>
    <name type="common">Human</name>
    <dbReference type="NCBI Taxonomy" id="9606"/>
</organismHost>
<feature type="non-terminal residue" evidence="2">
    <location>
        <position position="1"/>
    </location>
</feature>
<feature type="non-terminal residue" evidence="2">
    <location>
        <position position="120"/>
    </location>
</feature>
<reference evidence="2" key="1">
    <citation type="journal article" date="2015" name="Appl. Environ. Microbiol.">
        <title>Wastewater Analysis Indicates that Genetically Diverse Astroviruses, Including Strains Belonging to Novel Clades MLB and VA, Are Circulating within Japanese Populations.</title>
        <authorList>
            <person name="Hata A."/>
            <person name="Katayama H."/>
            <person name="Kitajima M."/>
            <person name="Furumai H."/>
        </authorList>
    </citation>
    <scope>NUCLEOTIDE SEQUENCE</scope>
    <source>
        <strain evidence="2">Influent5a</strain>
    </source>
</reference>
<organism evidence="2">
    <name type="scientific">Human astrovirus-2</name>
    <name type="common">HAstV-2</name>
    <dbReference type="NCBI Taxonomy" id="12701"/>
    <lineage>
        <taxon>Viruses</taxon>
        <taxon>Riboviria</taxon>
        <taxon>Orthornavirae</taxon>
        <taxon>Pisuviricota</taxon>
        <taxon>Stelpaviricetes</taxon>
        <taxon>Stellavirales</taxon>
        <taxon>Astroviridae</taxon>
        <taxon>Mamastrovirus</taxon>
        <taxon>Mamastrovirus hominis</taxon>
        <taxon>Mamastrovirus 1</taxon>
    </lineage>
</organism>
<feature type="region of interest" description="Disordered" evidence="1">
    <location>
        <begin position="78"/>
        <end position="120"/>
    </location>
</feature>
<name>A0A0F7R2G4_HASV2</name>
<feature type="compositionally biased region" description="Polar residues" evidence="1">
    <location>
        <begin position="78"/>
        <end position="108"/>
    </location>
</feature>
<protein>
    <submittedName>
        <fullName evidence="2">Capsid protein</fullName>
    </submittedName>
</protein>
<sequence>LEGRTKEVRWLVSLTSKSLLRSIIMAETGANLDLGHNQEVEVEQSKLQSTPRIRAEDKMDATNISLINVSVKLSISNSGNRVSQDQNLQYASEPPQHSAQLAQTPQEQQRSRRAYFSIPS</sequence>
<accession>A0A0F7R2G4</accession>
<evidence type="ECO:0000313" key="2">
    <source>
        <dbReference type="EMBL" id="BAR73311.1"/>
    </source>
</evidence>
<evidence type="ECO:0000256" key="1">
    <source>
        <dbReference type="SAM" id="MobiDB-lite"/>
    </source>
</evidence>